<dbReference type="RefSeq" id="WP_230065779.1">
    <property type="nucleotide sequence ID" value="NZ_BAABLL010000010.1"/>
</dbReference>
<evidence type="ECO:0008006" key="3">
    <source>
        <dbReference type="Google" id="ProtNLM"/>
    </source>
</evidence>
<keyword evidence="2" id="KW-1185">Reference proteome</keyword>
<proteinExistence type="predicted"/>
<dbReference type="Proteomes" id="UP001595773">
    <property type="component" value="Unassembled WGS sequence"/>
</dbReference>
<dbReference type="InterPro" id="IPR029058">
    <property type="entry name" value="AB_hydrolase_fold"/>
</dbReference>
<protein>
    <recommendedName>
        <fullName evidence="3">WXG100 family type VII secretion target</fullName>
    </recommendedName>
</protein>
<dbReference type="SUPFAM" id="SSF53474">
    <property type="entry name" value="alpha/beta-Hydrolases"/>
    <property type="match status" value="1"/>
</dbReference>
<organism evidence="1 2">
    <name type="scientific">Arthrobacter cryoconiti</name>
    <dbReference type="NCBI Taxonomy" id="748907"/>
    <lineage>
        <taxon>Bacteria</taxon>
        <taxon>Bacillati</taxon>
        <taxon>Actinomycetota</taxon>
        <taxon>Actinomycetes</taxon>
        <taxon>Micrococcales</taxon>
        <taxon>Micrococcaceae</taxon>
        <taxon>Arthrobacter</taxon>
    </lineage>
</organism>
<evidence type="ECO:0000313" key="2">
    <source>
        <dbReference type="Proteomes" id="UP001595773"/>
    </source>
</evidence>
<dbReference type="EMBL" id="JBHSCQ010000022">
    <property type="protein sequence ID" value="MFC4267007.1"/>
    <property type="molecule type" value="Genomic_DNA"/>
</dbReference>
<dbReference type="Gene3D" id="1.10.287.1060">
    <property type="entry name" value="ESAT-6-like"/>
    <property type="match status" value="1"/>
</dbReference>
<accession>A0ABV8R574</accession>
<gene>
    <name evidence="1" type="ORF">ACFOW9_15465</name>
</gene>
<reference evidence="2" key="1">
    <citation type="journal article" date="2019" name="Int. J. Syst. Evol. Microbiol.">
        <title>The Global Catalogue of Microorganisms (GCM) 10K type strain sequencing project: providing services to taxonomists for standard genome sequencing and annotation.</title>
        <authorList>
            <consortium name="The Broad Institute Genomics Platform"/>
            <consortium name="The Broad Institute Genome Sequencing Center for Infectious Disease"/>
            <person name="Wu L."/>
            <person name="Ma J."/>
        </authorList>
    </citation>
    <scope>NUCLEOTIDE SEQUENCE [LARGE SCALE GENOMIC DNA]</scope>
    <source>
        <strain evidence="2">CGMCC 1.10698</strain>
    </source>
</reference>
<name>A0ABV8R574_9MICC</name>
<dbReference type="Gene3D" id="3.40.50.1820">
    <property type="entry name" value="alpha/beta hydrolase"/>
    <property type="match status" value="1"/>
</dbReference>
<sequence length="483" mass="50830">MTGTMWGLDPQQCRELVKLLKDSAKRLDHASSQLNQAVSRTSWQGPDSGRFRAQWPGQRSQLLRTANALEDVATVVLRNIAEQERASSVDGGSPLDRLIGDAKNLWDDFTGGVGDVIGGVKDAVGKGADQVKDGLDWLVGTIGHSAGNLFNASGNLLSQLGHLGMTGLQSLIGNPPSISGFVSQLALTLGSGANLAVVLGTGGMINPHWFDDGTPYAGNPIPVENDSARPVQLPTSASSIFSGVEDAYQMGHLPGTEDGDIRILKVDQGDGTYAYIVNIPGTETWGVDGSGQARDLTSNLRLMAGQSTSASQDVILAMQKAGIPADAPVMLTGHSQGGMIAAQLASDPSFNSHFNVTNVMTVGSPIDINSIDPSINVLAAQHQHDIVPRLDLGGTNTWGGQAEHPSNVSVVTMDDPYRAPTGKIDSLIPDFAKNHETGPYIHDLADTGKYPAVGAYEQDPSMQVFLSDDPSKVSAVDIPVGRR</sequence>
<comment type="caution">
    <text evidence="1">The sequence shown here is derived from an EMBL/GenBank/DDBJ whole genome shotgun (WGS) entry which is preliminary data.</text>
</comment>
<evidence type="ECO:0000313" key="1">
    <source>
        <dbReference type="EMBL" id="MFC4267007.1"/>
    </source>
</evidence>